<reference evidence="1" key="1">
    <citation type="journal article" date="2015" name="PeerJ">
        <title>First genomic representation of candidate bacterial phylum KSB3 points to enhanced environmental sensing as a trigger of wastewater bulking.</title>
        <authorList>
            <person name="Sekiguchi Y."/>
            <person name="Ohashi A."/>
            <person name="Parks D.H."/>
            <person name="Yamauchi T."/>
            <person name="Tyson G.W."/>
            <person name="Hugenholtz P."/>
        </authorList>
    </citation>
    <scope>NUCLEOTIDE SEQUENCE [LARGE SCALE GENOMIC DNA]</scope>
</reference>
<dbReference type="Proteomes" id="UP000030700">
    <property type="component" value="Unassembled WGS sequence"/>
</dbReference>
<name>A0A0S6VVM8_9BACT</name>
<gene>
    <name evidence="1" type="ORF">U14_00553</name>
</gene>
<keyword evidence="2" id="KW-1185">Reference proteome</keyword>
<dbReference type="GO" id="GO:0006310">
    <property type="term" value="P:DNA recombination"/>
    <property type="evidence" value="ECO:0007669"/>
    <property type="project" value="InterPro"/>
</dbReference>
<sequence>MIFEFLISKRPVSLQTKNRTNLQAWKNFVYAEAAKTWTGTLNTTKDTHITLVYLCDEDPVDADNIIKPIQDALVGLIYADDLLVTDVECHRRPLKGATDITQWPALLIKAIALGDECVYVRISKAKPLENYL</sequence>
<dbReference type="GO" id="GO:0006281">
    <property type="term" value="P:DNA repair"/>
    <property type="evidence" value="ECO:0007669"/>
    <property type="project" value="InterPro"/>
</dbReference>
<dbReference type="InterPro" id="IPR008822">
    <property type="entry name" value="Endonuclease_RusA-like"/>
</dbReference>
<dbReference type="SUPFAM" id="SSF103084">
    <property type="entry name" value="Holliday junction resolvase RusA"/>
    <property type="match status" value="1"/>
</dbReference>
<dbReference type="Pfam" id="PF05866">
    <property type="entry name" value="RusA"/>
    <property type="match status" value="1"/>
</dbReference>
<dbReference type="GO" id="GO:0000287">
    <property type="term" value="F:magnesium ion binding"/>
    <property type="evidence" value="ECO:0007669"/>
    <property type="project" value="InterPro"/>
</dbReference>
<protein>
    <submittedName>
        <fullName evidence="1">Crossover junction endodeoxyribonuclease RusA superfamily</fullName>
    </submittedName>
</protein>
<evidence type="ECO:0000313" key="1">
    <source>
        <dbReference type="EMBL" id="GAK49331.1"/>
    </source>
</evidence>
<dbReference type="Gene3D" id="3.30.1330.70">
    <property type="entry name" value="Holliday junction resolvase RusA"/>
    <property type="match status" value="1"/>
</dbReference>
<dbReference type="HOGENOM" id="CLU_124977_0_0_0"/>
<proteinExistence type="predicted"/>
<dbReference type="InterPro" id="IPR036614">
    <property type="entry name" value="RusA-like_sf"/>
</dbReference>
<organism evidence="1">
    <name type="scientific">Candidatus Moduliflexus flocculans</name>
    <dbReference type="NCBI Taxonomy" id="1499966"/>
    <lineage>
        <taxon>Bacteria</taxon>
        <taxon>Candidatus Moduliflexota</taxon>
        <taxon>Candidatus Moduliflexia</taxon>
        <taxon>Candidatus Moduliflexales</taxon>
        <taxon>Candidatus Moduliflexaceae</taxon>
    </lineage>
</organism>
<dbReference type="STRING" id="1499966.U14_00553"/>
<accession>A0A0S6VVM8</accession>
<dbReference type="EMBL" id="DF820455">
    <property type="protein sequence ID" value="GAK49331.1"/>
    <property type="molecule type" value="Genomic_DNA"/>
</dbReference>
<dbReference type="AlphaFoldDB" id="A0A0S6VVM8"/>
<evidence type="ECO:0000313" key="2">
    <source>
        <dbReference type="Proteomes" id="UP000030700"/>
    </source>
</evidence>